<proteinExistence type="inferred from homology"/>
<evidence type="ECO:0000256" key="3">
    <source>
        <dbReference type="ARBA" id="ARBA00022490"/>
    </source>
</evidence>
<dbReference type="GO" id="GO:0006508">
    <property type="term" value="P:proteolysis"/>
    <property type="evidence" value="ECO:0007669"/>
    <property type="project" value="UniProtKB-KW"/>
</dbReference>
<evidence type="ECO:0000256" key="7">
    <source>
        <dbReference type="ARBA" id="ARBA00030836"/>
    </source>
</evidence>
<keyword evidence="6" id="KW-0788">Thiol protease</keyword>
<evidence type="ECO:0000256" key="6">
    <source>
        <dbReference type="ARBA" id="ARBA00022807"/>
    </source>
</evidence>
<keyword evidence="4" id="KW-0645">Protease</keyword>
<gene>
    <name evidence="9" type="ORF">A9D14_09305</name>
</gene>
<keyword evidence="10" id="KW-1185">Reference proteome</keyword>
<dbReference type="Proteomes" id="UP000195807">
    <property type="component" value="Chromosome"/>
</dbReference>
<evidence type="ECO:0000256" key="2">
    <source>
        <dbReference type="ARBA" id="ARBA00019191"/>
    </source>
</evidence>
<accession>A0A1Z1FC75</accession>
<dbReference type="InterPro" id="IPR036440">
    <property type="entry name" value="Peptidase_C15-like_sf"/>
</dbReference>
<evidence type="ECO:0000256" key="1">
    <source>
        <dbReference type="ARBA" id="ARBA00006641"/>
    </source>
</evidence>
<dbReference type="GO" id="GO:0016920">
    <property type="term" value="F:pyroglutamyl-peptidase activity"/>
    <property type="evidence" value="ECO:0007669"/>
    <property type="project" value="InterPro"/>
</dbReference>
<comment type="similarity">
    <text evidence="1">Belongs to the peptidase C15 family.</text>
</comment>
<evidence type="ECO:0000256" key="4">
    <source>
        <dbReference type="ARBA" id="ARBA00022670"/>
    </source>
</evidence>
<dbReference type="KEGG" id="cman:A9D14_09305"/>
<evidence type="ECO:0000256" key="8">
    <source>
        <dbReference type="ARBA" id="ARBA00031559"/>
    </source>
</evidence>
<dbReference type="Gene3D" id="3.40.630.20">
    <property type="entry name" value="Peptidase C15, pyroglutamyl peptidase I-like"/>
    <property type="match status" value="1"/>
</dbReference>
<dbReference type="Pfam" id="PF01470">
    <property type="entry name" value="Peptidase_C15"/>
    <property type="match status" value="1"/>
</dbReference>
<organism evidence="9 10">
    <name type="scientific">Croceicoccus marinus</name>
    <dbReference type="NCBI Taxonomy" id="450378"/>
    <lineage>
        <taxon>Bacteria</taxon>
        <taxon>Pseudomonadati</taxon>
        <taxon>Pseudomonadota</taxon>
        <taxon>Alphaproteobacteria</taxon>
        <taxon>Sphingomonadales</taxon>
        <taxon>Erythrobacteraceae</taxon>
        <taxon>Croceicoccus</taxon>
    </lineage>
</organism>
<dbReference type="GO" id="GO:0005829">
    <property type="term" value="C:cytosol"/>
    <property type="evidence" value="ECO:0007669"/>
    <property type="project" value="InterPro"/>
</dbReference>
<evidence type="ECO:0000256" key="5">
    <source>
        <dbReference type="ARBA" id="ARBA00022801"/>
    </source>
</evidence>
<dbReference type="PRINTS" id="PR00706">
    <property type="entry name" value="PYROGLUPTASE"/>
</dbReference>
<name>A0A1Z1FC75_9SPHN</name>
<keyword evidence="5" id="KW-0378">Hydrolase</keyword>
<dbReference type="SUPFAM" id="SSF53182">
    <property type="entry name" value="Pyrrolidone carboxyl peptidase (pyroglutamate aminopeptidase)"/>
    <property type="match status" value="1"/>
</dbReference>
<evidence type="ECO:0000313" key="10">
    <source>
        <dbReference type="Proteomes" id="UP000195807"/>
    </source>
</evidence>
<sequence>MAAMTRQLVITGFQPFPGVAENPTEVLVRSLDSCGDPVLQRAEAVIVPTRYGDAPAALRSVLASPPRVLIMTGFSARAAGLVLESRASNACTAALPDARGAMPPESADPLHHLPARCDIDDLCAAVESAGLACAPSDDAGGYVCNHLYYHALAALDESGADTRALFVHIPALAGSALAATSAAALELADLQRGLGVLAGELLR</sequence>
<protein>
    <recommendedName>
        <fullName evidence="2">Pyrrolidone-carboxylate peptidase</fullName>
    </recommendedName>
    <alternativeName>
        <fullName evidence="7">5-oxoprolyl-peptidase</fullName>
    </alternativeName>
    <alternativeName>
        <fullName evidence="8">Pyroglutamyl-peptidase I</fullName>
    </alternativeName>
</protein>
<reference evidence="9 10" key="1">
    <citation type="submission" date="2017-01" db="EMBL/GenBank/DDBJ databases">
        <title>Complete genome sequence of esterase-producing bacterium Croceicoccus marinus E4A9.</title>
        <authorList>
            <person name="Wu Y.-H."/>
            <person name="Cheng H."/>
            <person name="Xu L."/>
            <person name="Huo Y.-Y."/>
            <person name="Wang C.-S."/>
            <person name="Xu X.-W."/>
        </authorList>
    </citation>
    <scope>NUCLEOTIDE SEQUENCE [LARGE SCALE GENOMIC DNA]</scope>
    <source>
        <strain evidence="9 10">E4A9</strain>
    </source>
</reference>
<dbReference type="InterPro" id="IPR000816">
    <property type="entry name" value="Peptidase_C15"/>
</dbReference>
<dbReference type="EMBL" id="CP019602">
    <property type="protein sequence ID" value="ARU16354.1"/>
    <property type="molecule type" value="Genomic_DNA"/>
</dbReference>
<dbReference type="STRING" id="450378.GCA_001661675_01868"/>
<dbReference type="PANTHER" id="PTHR23402:SF1">
    <property type="entry name" value="PYROGLUTAMYL-PEPTIDASE I"/>
    <property type="match status" value="1"/>
</dbReference>
<dbReference type="InterPro" id="IPR016125">
    <property type="entry name" value="Peptidase_C15-like"/>
</dbReference>
<dbReference type="PIRSF" id="PIRSF015592">
    <property type="entry name" value="Prld-crbxl_pptds"/>
    <property type="match status" value="1"/>
</dbReference>
<keyword evidence="3" id="KW-0963">Cytoplasm</keyword>
<dbReference type="PANTHER" id="PTHR23402">
    <property type="entry name" value="PROTEASE FAMILY C15 PYROGLUTAMYL-PEPTIDASE I-RELATED"/>
    <property type="match status" value="1"/>
</dbReference>
<dbReference type="AlphaFoldDB" id="A0A1Z1FC75"/>
<evidence type="ECO:0000313" key="9">
    <source>
        <dbReference type="EMBL" id="ARU16354.1"/>
    </source>
</evidence>